<dbReference type="PANTHER" id="PTHR13610:SF11">
    <property type="entry name" value="METHYLTRANSFERASE DOMAIN-CONTAINING PROTEIN"/>
    <property type="match status" value="1"/>
</dbReference>
<keyword evidence="1" id="KW-0489">Methyltransferase</keyword>
<protein>
    <submittedName>
        <fullName evidence="5">Histone methylation protein DOT1</fullName>
    </submittedName>
</protein>
<feature type="domain" description="DOT1" evidence="4">
    <location>
        <begin position="35"/>
        <end position="104"/>
    </location>
</feature>
<proteinExistence type="predicted"/>
<dbReference type="InterPro" id="IPR025789">
    <property type="entry name" value="DOT1_dom"/>
</dbReference>
<reference evidence="5 6" key="1">
    <citation type="submission" date="2018-11" db="EMBL/GenBank/DDBJ databases">
        <title>Sequencing the genomes of 1000 actinobacteria strains.</title>
        <authorList>
            <person name="Klenk H.-P."/>
        </authorList>
    </citation>
    <scope>NUCLEOTIDE SEQUENCE [LARGE SCALE GENOMIC DNA]</scope>
    <source>
        <strain evidence="5 6">DSM 44254</strain>
    </source>
</reference>
<dbReference type="PANTHER" id="PTHR13610">
    <property type="entry name" value="METHYLTRANSFERASE DOMAIN-CONTAINING PROTEIN"/>
    <property type="match status" value="1"/>
</dbReference>
<dbReference type="InterPro" id="IPR026170">
    <property type="entry name" value="FAM173A/B"/>
</dbReference>
<evidence type="ECO:0000313" key="5">
    <source>
        <dbReference type="EMBL" id="ROO82751.1"/>
    </source>
</evidence>
<dbReference type="Gene3D" id="3.40.50.150">
    <property type="entry name" value="Vaccinia Virus protein VP39"/>
    <property type="match status" value="1"/>
</dbReference>
<organism evidence="5 6">
    <name type="scientific">Actinocorallia herbida</name>
    <dbReference type="NCBI Taxonomy" id="58109"/>
    <lineage>
        <taxon>Bacteria</taxon>
        <taxon>Bacillati</taxon>
        <taxon>Actinomycetota</taxon>
        <taxon>Actinomycetes</taxon>
        <taxon>Streptosporangiales</taxon>
        <taxon>Thermomonosporaceae</taxon>
        <taxon>Actinocorallia</taxon>
    </lineage>
</organism>
<dbReference type="EMBL" id="RJKE01000001">
    <property type="protein sequence ID" value="ROO82751.1"/>
    <property type="molecule type" value="Genomic_DNA"/>
</dbReference>
<evidence type="ECO:0000256" key="2">
    <source>
        <dbReference type="ARBA" id="ARBA00022679"/>
    </source>
</evidence>
<dbReference type="GO" id="GO:0032259">
    <property type="term" value="P:methylation"/>
    <property type="evidence" value="ECO:0007669"/>
    <property type="project" value="UniProtKB-KW"/>
</dbReference>
<evidence type="ECO:0000256" key="1">
    <source>
        <dbReference type="ARBA" id="ARBA00022603"/>
    </source>
</evidence>
<sequence length="195" mass="21822">MQRLTTRLGNLWWERRLGVSTRGIVAADHPDATHYATMSYTAVRRILAALELGRDDVFGDLGSGLGRVLCCAARLPVKEAVGFEVNDTLTEAALANAARLRARKAEVSVRRGPCEEADFTGITAFFLFDPFGERTLRAVLDRIEKREPRTPLRFAYANPVHARVFAECPWLEEVAFWDAAATGLEHSVRFYRTVP</sequence>
<dbReference type="Proteomes" id="UP000272400">
    <property type="component" value="Unassembled WGS sequence"/>
</dbReference>
<keyword evidence="6" id="KW-1185">Reference proteome</keyword>
<evidence type="ECO:0000259" key="4">
    <source>
        <dbReference type="Pfam" id="PF08123"/>
    </source>
</evidence>
<name>A0A3N1CN56_9ACTN</name>
<dbReference type="InterPro" id="IPR029063">
    <property type="entry name" value="SAM-dependent_MTases_sf"/>
</dbReference>
<dbReference type="RefSeq" id="WP_123661729.1">
    <property type="nucleotide sequence ID" value="NZ_RJKE01000001.1"/>
</dbReference>
<evidence type="ECO:0000256" key="3">
    <source>
        <dbReference type="ARBA" id="ARBA00022691"/>
    </source>
</evidence>
<keyword evidence="2" id="KW-0808">Transferase</keyword>
<gene>
    <name evidence="5" type="ORF">EDD29_0234</name>
</gene>
<dbReference type="Pfam" id="PF08123">
    <property type="entry name" value="DOT1"/>
    <property type="match status" value="1"/>
</dbReference>
<dbReference type="OrthoDB" id="9780095at2"/>
<comment type="caution">
    <text evidence="5">The sequence shown here is derived from an EMBL/GenBank/DDBJ whole genome shotgun (WGS) entry which is preliminary data.</text>
</comment>
<dbReference type="AlphaFoldDB" id="A0A3N1CN56"/>
<accession>A0A3N1CN56</accession>
<evidence type="ECO:0000313" key="6">
    <source>
        <dbReference type="Proteomes" id="UP000272400"/>
    </source>
</evidence>
<dbReference type="GO" id="GO:0031151">
    <property type="term" value="F:histone H3K79 methyltransferase activity"/>
    <property type="evidence" value="ECO:0007669"/>
    <property type="project" value="InterPro"/>
</dbReference>
<keyword evidence="3" id="KW-0949">S-adenosyl-L-methionine</keyword>
<dbReference type="SUPFAM" id="SSF53335">
    <property type="entry name" value="S-adenosyl-L-methionine-dependent methyltransferases"/>
    <property type="match status" value="1"/>
</dbReference>